<proteinExistence type="predicted"/>
<feature type="modified residue" description="4-aspartylphosphate" evidence="6">
    <location>
        <position position="62"/>
    </location>
</feature>
<evidence type="ECO:0000256" key="5">
    <source>
        <dbReference type="ARBA" id="ARBA00023163"/>
    </source>
</evidence>
<evidence type="ECO:0000256" key="4">
    <source>
        <dbReference type="ARBA" id="ARBA00023125"/>
    </source>
</evidence>
<dbReference type="SUPFAM" id="SSF55785">
    <property type="entry name" value="PYP-like sensor domain (PAS domain)"/>
    <property type="match status" value="1"/>
</dbReference>
<dbReference type="SUPFAM" id="SSF52172">
    <property type="entry name" value="CheY-like"/>
    <property type="match status" value="1"/>
</dbReference>
<evidence type="ECO:0000256" key="2">
    <source>
        <dbReference type="ARBA" id="ARBA00023012"/>
    </source>
</evidence>
<dbReference type="Gene3D" id="3.30.450.20">
    <property type="entry name" value="PAS domain"/>
    <property type="match status" value="1"/>
</dbReference>
<evidence type="ECO:0000259" key="8">
    <source>
        <dbReference type="PROSITE" id="PS50112"/>
    </source>
</evidence>
<organism evidence="9 10">
    <name type="scientific">Pedobacter cryophilus</name>
    <dbReference type="NCBI Taxonomy" id="2571271"/>
    <lineage>
        <taxon>Bacteria</taxon>
        <taxon>Pseudomonadati</taxon>
        <taxon>Bacteroidota</taxon>
        <taxon>Sphingobacteriia</taxon>
        <taxon>Sphingobacteriales</taxon>
        <taxon>Sphingobacteriaceae</taxon>
        <taxon>Pedobacter</taxon>
    </lineage>
</organism>
<dbReference type="GO" id="GO:0000156">
    <property type="term" value="F:phosphorelay response regulator activity"/>
    <property type="evidence" value="ECO:0007669"/>
    <property type="project" value="TreeGrafter"/>
</dbReference>
<dbReference type="RefSeq" id="WP_136827358.1">
    <property type="nucleotide sequence ID" value="NZ_SWBP01000006.1"/>
</dbReference>
<dbReference type="PROSITE" id="PS50112">
    <property type="entry name" value="PAS"/>
    <property type="match status" value="1"/>
</dbReference>
<dbReference type="InterPro" id="IPR013655">
    <property type="entry name" value="PAS_fold_3"/>
</dbReference>
<dbReference type="Gene3D" id="3.40.50.2300">
    <property type="match status" value="1"/>
</dbReference>
<keyword evidence="10" id="KW-1185">Reference proteome</keyword>
<dbReference type="GO" id="GO:0005829">
    <property type="term" value="C:cytosol"/>
    <property type="evidence" value="ECO:0007669"/>
    <property type="project" value="TreeGrafter"/>
</dbReference>
<dbReference type="Pfam" id="PF00072">
    <property type="entry name" value="Response_reg"/>
    <property type="match status" value="1"/>
</dbReference>
<sequence length="336" mass="38562">MIKDFKKYSILVVEDNLGDFTIVEDFLSENISNPKISQAKNYKEAAAFLLDKSNHFDVILLDLTLPDLNGTPLISQIIKLSSSCPIIILTGFTDIDFSIQSISLGVSDYLLKDDLNALTLYKSIIYAIERKKTFIQLEESERRYSDLFHLSPQPMWVYDLEDLSFLSVNQAAVNSYGYSEQEFLSMTIKEIRPPEDIYLLEEALKNLRNRDSIFSKNIFRHRKRNGEIIQVEILSNSFCYNNKEAMLVLANDITSRVQHISAIEEQNKKLQEIAYTQSHIVRAPLARMMGIANLLKELKLITEEGNILMGYFVESSVELDGIIRDIVKKSEQIKIQ</sequence>
<dbReference type="EMBL" id="SWBP01000006">
    <property type="protein sequence ID" value="TKB95983.1"/>
    <property type="molecule type" value="Genomic_DNA"/>
</dbReference>
<dbReference type="PANTHER" id="PTHR48111">
    <property type="entry name" value="REGULATOR OF RPOS"/>
    <property type="match status" value="1"/>
</dbReference>
<dbReference type="SMART" id="SM00091">
    <property type="entry name" value="PAS"/>
    <property type="match status" value="1"/>
</dbReference>
<evidence type="ECO:0000256" key="1">
    <source>
        <dbReference type="ARBA" id="ARBA00022553"/>
    </source>
</evidence>
<dbReference type="Pfam" id="PF08447">
    <property type="entry name" value="PAS_3"/>
    <property type="match status" value="1"/>
</dbReference>
<dbReference type="InterPro" id="IPR036097">
    <property type="entry name" value="HisK_dim/P_sf"/>
</dbReference>
<accession>A0A4U1BX33</accession>
<dbReference type="GO" id="GO:0032993">
    <property type="term" value="C:protein-DNA complex"/>
    <property type="evidence" value="ECO:0007669"/>
    <property type="project" value="TreeGrafter"/>
</dbReference>
<evidence type="ECO:0000256" key="3">
    <source>
        <dbReference type="ARBA" id="ARBA00023015"/>
    </source>
</evidence>
<evidence type="ECO:0000256" key="6">
    <source>
        <dbReference type="PROSITE-ProRule" id="PRU00169"/>
    </source>
</evidence>
<dbReference type="NCBIfam" id="TIGR00229">
    <property type="entry name" value="sensory_box"/>
    <property type="match status" value="1"/>
</dbReference>
<keyword evidence="4" id="KW-0238">DNA-binding</keyword>
<feature type="domain" description="PAS" evidence="8">
    <location>
        <begin position="140"/>
        <end position="211"/>
    </location>
</feature>
<dbReference type="PANTHER" id="PTHR48111:SF1">
    <property type="entry name" value="TWO-COMPONENT RESPONSE REGULATOR ORR33"/>
    <property type="match status" value="1"/>
</dbReference>
<dbReference type="OrthoDB" id="6231665at2"/>
<dbReference type="GO" id="GO:0006355">
    <property type="term" value="P:regulation of DNA-templated transcription"/>
    <property type="evidence" value="ECO:0007669"/>
    <property type="project" value="TreeGrafter"/>
</dbReference>
<protein>
    <submittedName>
        <fullName evidence="9">Response regulator</fullName>
    </submittedName>
</protein>
<dbReference type="AlphaFoldDB" id="A0A4U1BX33"/>
<keyword evidence="5" id="KW-0804">Transcription</keyword>
<dbReference type="InterPro" id="IPR011006">
    <property type="entry name" value="CheY-like_superfamily"/>
</dbReference>
<dbReference type="GO" id="GO:0000155">
    <property type="term" value="F:phosphorelay sensor kinase activity"/>
    <property type="evidence" value="ECO:0007669"/>
    <property type="project" value="InterPro"/>
</dbReference>
<gene>
    <name evidence="9" type="ORF">FA046_15020</name>
</gene>
<feature type="domain" description="Response regulatory" evidence="7">
    <location>
        <begin position="9"/>
        <end position="127"/>
    </location>
</feature>
<evidence type="ECO:0000259" key="7">
    <source>
        <dbReference type="PROSITE" id="PS50110"/>
    </source>
</evidence>
<comment type="caution">
    <text evidence="9">The sequence shown here is derived from an EMBL/GenBank/DDBJ whole genome shotgun (WGS) entry which is preliminary data.</text>
</comment>
<dbReference type="InterPro" id="IPR039420">
    <property type="entry name" value="WalR-like"/>
</dbReference>
<dbReference type="InterPro" id="IPR035965">
    <property type="entry name" value="PAS-like_dom_sf"/>
</dbReference>
<dbReference type="CDD" id="cd00156">
    <property type="entry name" value="REC"/>
    <property type="match status" value="1"/>
</dbReference>
<evidence type="ECO:0000313" key="9">
    <source>
        <dbReference type="EMBL" id="TKB95983.1"/>
    </source>
</evidence>
<dbReference type="GO" id="GO:0000976">
    <property type="term" value="F:transcription cis-regulatory region binding"/>
    <property type="evidence" value="ECO:0007669"/>
    <property type="project" value="TreeGrafter"/>
</dbReference>
<dbReference type="PROSITE" id="PS50110">
    <property type="entry name" value="RESPONSE_REGULATORY"/>
    <property type="match status" value="1"/>
</dbReference>
<dbReference type="InterPro" id="IPR000014">
    <property type="entry name" value="PAS"/>
</dbReference>
<dbReference type="InterPro" id="IPR001789">
    <property type="entry name" value="Sig_transdc_resp-reg_receiver"/>
</dbReference>
<keyword evidence="3" id="KW-0805">Transcription regulation</keyword>
<name>A0A4U1BX33_9SPHI</name>
<dbReference type="SMART" id="SM00448">
    <property type="entry name" value="REC"/>
    <property type="match status" value="1"/>
</dbReference>
<dbReference type="Proteomes" id="UP000308181">
    <property type="component" value="Unassembled WGS sequence"/>
</dbReference>
<dbReference type="SUPFAM" id="SSF47384">
    <property type="entry name" value="Homodimeric domain of signal transducing histidine kinase"/>
    <property type="match status" value="1"/>
</dbReference>
<evidence type="ECO:0000313" key="10">
    <source>
        <dbReference type="Proteomes" id="UP000308181"/>
    </source>
</evidence>
<keyword evidence="1 6" id="KW-0597">Phosphoprotein</keyword>
<keyword evidence="2" id="KW-0902">Two-component regulatory system</keyword>
<dbReference type="CDD" id="cd00130">
    <property type="entry name" value="PAS"/>
    <property type="match status" value="1"/>
</dbReference>
<reference evidence="9 10" key="1">
    <citation type="submission" date="2019-04" db="EMBL/GenBank/DDBJ databases">
        <title>Pedobacter sp. AR-3-17 sp. nov., isolated from Arctic soil.</title>
        <authorList>
            <person name="Dahal R.H."/>
            <person name="Kim D.-U."/>
        </authorList>
    </citation>
    <scope>NUCLEOTIDE SEQUENCE [LARGE SCALE GENOMIC DNA]</scope>
    <source>
        <strain evidence="9 10">AR-3-17</strain>
    </source>
</reference>